<dbReference type="Proteomes" id="UP000183114">
    <property type="component" value="Unassembled WGS sequence"/>
</dbReference>
<dbReference type="AlphaFoldDB" id="A0A1H4U6J7"/>
<dbReference type="EMBL" id="FNTF01000002">
    <property type="protein sequence ID" value="SEC64339.1"/>
    <property type="molecule type" value="Genomic_DNA"/>
</dbReference>
<evidence type="ECO:0000313" key="1">
    <source>
        <dbReference type="EMBL" id="SEC64339.1"/>
    </source>
</evidence>
<sequence>MVTKRAGQIECKRVGKWSAVFQLVFQLKIWNYIDLINQYFTRRIQITPAHHFNI</sequence>
<name>A0A1H4U6J7_9PSED</name>
<evidence type="ECO:0000313" key="2">
    <source>
        <dbReference type="Proteomes" id="UP000183114"/>
    </source>
</evidence>
<gene>
    <name evidence="1" type="ORF">SAMN04490185_1804</name>
</gene>
<reference evidence="1 2" key="1">
    <citation type="submission" date="2016-10" db="EMBL/GenBank/DDBJ databases">
        <authorList>
            <person name="de Groot N.N."/>
        </authorList>
    </citation>
    <scope>NUCLEOTIDE SEQUENCE [LARGE SCALE GENOMIC DNA]</scope>
    <source>
        <strain evidence="1 2">BS3655</strain>
    </source>
</reference>
<proteinExistence type="predicted"/>
<organism evidence="1 2">
    <name type="scientific">Pseudomonas frederiksbergensis</name>
    <dbReference type="NCBI Taxonomy" id="104087"/>
    <lineage>
        <taxon>Bacteria</taxon>
        <taxon>Pseudomonadati</taxon>
        <taxon>Pseudomonadota</taxon>
        <taxon>Gammaproteobacteria</taxon>
        <taxon>Pseudomonadales</taxon>
        <taxon>Pseudomonadaceae</taxon>
        <taxon>Pseudomonas</taxon>
    </lineage>
</organism>
<protein>
    <submittedName>
        <fullName evidence="1">Uncharacterized protein</fullName>
    </submittedName>
</protein>
<accession>A0A1H4U6J7</accession>